<protein>
    <submittedName>
        <fullName evidence="1">Uncharacterized protein</fullName>
    </submittedName>
</protein>
<comment type="caution">
    <text evidence="1">The sequence shown here is derived from an EMBL/GenBank/DDBJ whole genome shotgun (WGS) entry which is preliminary data.</text>
</comment>
<dbReference type="Proteomes" id="UP001439008">
    <property type="component" value="Unassembled WGS sequence"/>
</dbReference>
<dbReference type="EMBL" id="JBDODL010006182">
    <property type="protein sequence ID" value="MES1923433.1"/>
    <property type="molecule type" value="Genomic_DNA"/>
</dbReference>
<reference evidence="1 2" key="1">
    <citation type="journal article" date="2024" name="BMC Biol.">
        <title>Comparative genomics of Ascetosporea gives new insight into the evolutionary basis for animal parasitism in Rhizaria.</title>
        <authorList>
            <person name="Hiltunen Thoren M."/>
            <person name="Onut-Brannstrom I."/>
            <person name="Alfjorden A."/>
            <person name="Peckova H."/>
            <person name="Swords F."/>
            <person name="Hooper C."/>
            <person name="Holzer A.S."/>
            <person name="Bass D."/>
            <person name="Burki F."/>
        </authorList>
    </citation>
    <scope>NUCLEOTIDE SEQUENCE [LARGE SCALE GENOMIC DNA]</scope>
    <source>
        <strain evidence="1">20-A016</strain>
    </source>
</reference>
<evidence type="ECO:0000313" key="1">
    <source>
        <dbReference type="EMBL" id="MES1923433.1"/>
    </source>
</evidence>
<organism evidence="1 2">
    <name type="scientific">Bonamia ostreae</name>
    <dbReference type="NCBI Taxonomy" id="126728"/>
    <lineage>
        <taxon>Eukaryota</taxon>
        <taxon>Sar</taxon>
        <taxon>Rhizaria</taxon>
        <taxon>Endomyxa</taxon>
        <taxon>Ascetosporea</taxon>
        <taxon>Haplosporida</taxon>
        <taxon>Bonamia</taxon>
    </lineage>
</organism>
<evidence type="ECO:0000313" key="2">
    <source>
        <dbReference type="Proteomes" id="UP001439008"/>
    </source>
</evidence>
<feature type="non-terminal residue" evidence="1">
    <location>
        <position position="1"/>
    </location>
</feature>
<proteinExistence type="predicted"/>
<accession>A0ABV2AUT2</accession>
<gene>
    <name evidence="1" type="ORF">MHBO_005005</name>
</gene>
<name>A0ABV2AUT2_9EUKA</name>
<keyword evidence="2" id="KW-1185">Reference proteome</keyword>
<sequence length="79" mass="9315">SLIRSILIKSFKKLLVPQIALNFKKSLKDEKKSVFDFMSEKRLNFVFDSSADFLVAVFVKVLMKDKFSRKIICKKLKWI</sequence>